<evidence type="ECO:0000256" key="5">
    <source>
        <dbReference type="ARBA" id="ARBA00022679"/>
    </source>
</evidence>
<feature type="binding site" evidence="18">
    <location>
        <position position="364"/>
    </location>
    <ligand>
        <name>UDP-N-acetyl-alpha-D-glucosamine</name>
        <dbReference type="ChEBI" id="CHEBI:57705"/>
    </ligand>
</feature>
<dbReference type="InterPro" id="IPR050065">
    <property type="entry name" value="GlmU-like"/>
</dbReference>
<comment type="catalytic activity">
    <reaction evidence="16 18">
        <text>N-acetyl-alpha-D-glucosamine 1-phosphate + UTP + H(+) = UDP-N-acetyl-alpha-D-glucosamine + diphosphate</text>
        <dbReference type="Rhea" id="RHEA:13509"/>
        <dbReference type="ChEBI" id="CHEBI:15378"/>
        <dbReference type="ChEBI" id="CHEBI:33019"/>
        <dbReference type="ChEBI" id="CHEBI:46398"/>
        <dbReference type="ChEBI" id="CHEBI:57705"/>
        <dbReference type="ChEBI" id="CHEBI:57776"/>
        <dbReference type="EC" id="2.7.7.23"/>
    </reaction>
</comment>
<keyword evidence="22" id="KW-1185">Reference proteome</keyword>
<feature type="region of interest" description="N-acetyltransferase" evidence="18">
    <location>
        <begin position="249"/>
        <end position="455"/>
    </location>
</feature>
<evidence type="ECO:0000256" key="1">
    <source>
        <dbReference type="ARBA" id="ARBA00004496"/>
    </source>
</evidence>
<comment type="catalytic activity">
    <reaction evidence="15 18">
        <text>alpha-D-glucosamine 1-phosphate + acetyl-CoA = N-acetyl-alpha-D-glucosamine 1-phosphate + CoA + H(+)</text>
        <dbReference type="Rhea" id="RHEA:13725"/>
        <dbReference type="ChEBI" id="CHEBI:15378"/>
        <dbReference type="ChEBI" id="CHEBI:57287"/>
        <dbReference type="ChEBI" id="CHEBI:57288"/>
        <dbReference type="ChEBI" id="CHEBI:57776"/>
        <dbReference type="ChEBI" id="CHEBI:58516"/>
        <dbReference type="EC" id="2.3.1.157"/>
    </reaction>
</comment>
<feature type="binding site" evidence="18">
    <location>
        <position position="225"/>
    </location>
    <ligand>
        <name>UDP-N-acetyl-alpha-D-glucosamine</name>
        <dbReference type="ChEBI" id="CHEBI:57705"/>
    </ligand>
</feature>
<keyword evidence="11 18" id="KW-0573">Peptidoglycan synthesis</keyword>
<dbReference type="GO" id="GO:0006048">
    <property type="term" value="P:UDP-N-acetylglucosamine biosynthetic process"/>
    <property type="evidence" value="ECO:0007669"/>
    <property type="project" value="InterPro"/>
</dbReference>
<evidence type="ECO:0000256" key="12">
    <source>
        <dbReference type="ARBA" id="ARBA00023268"/>
    </source>
</evidence>
<keyword evidence="6 18" id="KW-0548">Nucleotidyltransferase</keyword>
<dbReference type="Pfam" id="PF14602">
    <property type="entry name" value="Hexapep_2"/>
    <property type="match status" value="1"/>
</dbReference>
<dbReference type="Proteomes" id="UP000610558">
    <property type="component" value="Unassembled WGS sequence"/>
</dbReference>
<evidence type="ECO:0000256" key="13">
    <source>
        <dbReference type="ARBA" id="ARBA00023315"/>
    </source>
</evidence>
<protein>
    <recommendedName>
        <fullName evidence="18">Bifunctional protein GlmU</fullName>
    </recommendedName>
    <domain>
        <recommendedName>
            <fullName evidence="18">UDP-N-acetylglucosamine pyrophosphorylase</fullName>
            <ecNumber evidence="18">2.7.7.23</ecNumber>
        </recommendedName>
        <alternativeName>
            <fullName evidence="18">N-acetylglucosamine-1-phosphate uridyltransferase</fullName>
        </alternativeName>
    </domain>
    <domain>
        <recommendedName>
            <fullName evidence="18">Glucosamine-1-phosphate N-acetyltransferase</fullName>
            <ecNumber evidence="18">2.3.1.157</ecNumber>
        </recommendedName>
    </domain>
</protein>
<feature type="binding site" evidence="18">
    <location>
        <position position="331"/>
    </location>
    <ligand>
        <name>UDP-N-acetyl-alpha-D-glucosamine</name>
        <dbReference type="ChEBI" id="CHEBI:57705"/>
    </ligand>
</feature>
<feature type="region of interest" description="Linker" evidence="18">
    <location>
        <begin position="228"/>
        <end position="248"/>
    </location>
</feature>
<dbReference type="GO" id="GO:0005737">
    <property type="term" value="C:cytoplasm"/>
    <property type="evidence" value="ECO:0007669"/>
    <property type="project" value="UniProtKB-SubCell"/>
</dbReference>
<evidence type="ECO:0000256" key="8">
    <source>
        <dbReference type="ARBA" id="ARBA00022737"/>
    </source>
</evidence>
<feature type="region of interest" description="Pyrophosphorylase" evidence="18">
    <location>
        <begin position="1"/>
        <end position="227"/>
    </location>
</feature>
<dbReference type="SUPFAM" id="SSF51161">
    <property type="entry name" value="Trimeric LpxA-like enzymes"/>
    <property type="match status" value="1"/>
</dbReference>
<keyword evidence="4 18" id="KW-0963">Cytoplasm</keyword>
<comment type="subunit">
    <text evidence="18">Homotrimer.</text>
</comment>
<dbReference type="Gene3D" id="2.160.10.10">
    <property type="entry name" value="Hexapeptide repeat proteins"/>
    <property type="match status" value="1"/>
</dbReference>
<evidence type="ECO:0000256" key="16">
    <source>
        <dbReference type="ARBA" id="ARBA00048493"/>
    </source>
</evidence>
<dbReference type="InterPro" id="IPR005882">
    <property type="entry name" value="Bifunctional_GlmU"/>
</dbReference>
<dbReference type="AlphaFoldDB" id="A0A927C0Y0"/>
<organism evidence="21 22">
    <name type="scientific">Spongiibacter pelagi</name>
    <dbReference type="NCBI Taxonomy" id="2760804"/>
    <lineage>
        <taxon>Bacteria</taxon>
        <taxon>Pseudomonadati</taxon>
        <taxon>Pseudomonadota</taxon>
        <taxon>Gammaproteobacteria</taxon>
        <taxon>Cellvibrionales</taxon>
        <taxon>Spongiibacteraceae</taxon>
        <taxon>Spongiibacter</taxon>
    </lineage>
</organism>
<dbReference type="EC" id="2.3.1.157" evidence="18"/>
<dbReference type="Pfam" id="PF12804">
    <property type="entry name" value="NTP_transf_3"/>
    <property type="match status" value="1"/>
</dbReference>
<evidence type="ECO:0000259" key="19">
    <source>
        <dbReference type="Pfam" id="PF12804"/>
    </source>
</evidence>
<dbReference type="InterPro" id="IPR011004">
    <property type="entry name" value="Trimer_LpxA-like_sf"/>
</dbReference>
<evidence type="ECO:0000259" key="20">
    <source>
        <dbReference type="Pfam" id="PF25087"/>
    </source>
</evidence>
<feature type="binding site" evidence="18">
    <location>
        <position position="73"/>
    </location>
    <ligand>
        <name>UDP-N-acetyl-alpha-D-glucosamine</name>
        <dbReference type="ChEBI" id="CHEBI:57705"/>
    </ligand>
</feature>
<evidence type="ECO:0000256" key="9">
    <source>
        <dbReference type="ARBA" id="ARBA00022842"/>
    </source>
</evidence>
<evidence type="ECO:0000256" key="17">
    <source>
        <dbReference type="ARBA" id="ARBA00049628"/>
    </source>
</evidence>
<comment type="function">
    <text evidence="17 18">Catalyzes the last two sequential reactions in the de novo biosynthetic pathway for UDP-N-acetylglucosamine (UDP-GlcNAc). The C-terminal domain catalyzes the transfer of acetyl group from acetyl coenzyme A to glucosamine-1-phosphate (GlcN-1-P) to produce N-acetylglucosamine-1-phosphate (GlcNAc-1-P), which is converted into UDP-GlcNAc by the transfer of uridine 5-monophosphate (from uridine 5-triphosphate), a reaction catalyzed by the N-terminal domain.</text>
</comment>
<keyword evidence="13 18" id="KW-0012">Acyltransferase</keyword>
<comment type="caution">
    <text evidence="21">The sequence shown here is derived from an EMBL/GenBank/DDBJ whole genome shotgun (WGS) entry which is preliminary data.</text>
</comment>
<keyword evidence="12 18" id="KW-0511">Multifunctional enzyme</keyword>
<dbReference type="RefSeq" id="WP_190761851.1">
    <property type="nucleotide sequence ID" value="NZ_JACXLD010000001.1"/>
</dbReference>
<feature type="binding site" evidence="18">
    <location>
        <position position="403"/>
    </location>
    <ligand>
        <name>acetyl-CoA</name>
        <dbReference type="ChEBI" id="CHEBI:57288"/>
    </ligand>
</feature>
<comment type="cofactor">
    <cofactor evidence="18">
        <name>Mg(2+)</name>
        <dbReference type="ChEBI" id="CHEBI:18420"/>
    </cofactor>
    <text evidence="18">Binds 1 Mg(2+) ion per subunit.</text>
</comment>
<keyword evidence="14 18" id="KW-0961">Cell wall biogenesis/degradation</keyword>
<keyword evidence="5 18" id="KW-0808">Transferase</keyword>
<comment type="pathway">
    <text evidence="18">Bacterial outer membrane biogenesis; LPS lipid A biosynthesis.</text>
</comment>
<evidence type="ECO:0000256" key="7">
    <source>
        <dbReference type="ARBA" id="ARBA00022723"/>
    </source>
</evidence>
<feature type="binding site" evidence="18">
    <location>
        <position position="375"/>
    </location>
    <ligand>
        <name>UDP-N-acetyl-alpha-D-glucosamine</name>
        <dbReference type="ChEBI" id="CHEBI:57705"/>
    </ligand>
</feature>
<evidence type="ECO:0000313" key="21">
    <source>
        <dbReference type="EMBL" id="MBD2857621.1"/>
    </source>
</evidence>
<keyword evidence="9 18" id="KW-0460">Magnesium</keyword>
<comment type="similarity">
    <text evidence="3 18">In the N-terminal section; belongs to the N-acetylglucosamine-1-phosphate uridyltransferase family.</text>
</comment>
<evidence type="ECO:0000256" key="2">
    <source>
        <dbReference type="ARBA" id="ARBA00007707"/>
    </source>
</evidence>
<dbReference type="InterPro" id="IPR056729">
    <property type="entry name" value="GMPPB_C"/>
</dbReference>
<comment type="similarity">
    <text evidence="2 18">In the C-terminal section; belongs to the transferase hexapeptide repeat family.</text>
</comment>
<evidence type="ECO:0000313" key="22">
    <source>
        <dbReference type="Proteomes" id="UP000610558"/>
    </source>
</evidence>
<feature type="binding site" evidence="18">
    <location>
        <position position="421"/>
    </location>
    <ligand>
        <name>acetyl-CoA</name>
        <dbReference type="ChEBI" id="CHEBI:57288"/>
    </ligand>
</feature>
<dbReference type="HAMAP" id="MF_01631">
    <property type="entry name" value="GlmU"/>
    <property type="match status" value="1"/>
</dbReference>
<feature type="binding site" evidence="18">
    <location>
        <position position="167"/>
    </location>
    <ligand>
        <name>UDP-N-acetyl-alpha-D-glucosamine</name>
        <dbReference type="ChEBI" id="CHEBI:57705"/>
    </ligand>
</feature>
<feature type="binding site" evidence="18">
    <location>
        <position position="378"/>
    </location>
    <ligand>
        <name>acetyl-CoA</name>
        <dbReference type="ChEBI" id="CHEBI:57288"/>
    </ligand>
</feature>
<evidence type="ECO:0000256" key="10">
    <source>
        <dbReference type="ARBA" id="ARBA00022960"/>
    </source>
</evidence>
<dbReference type="GO" id="GO:0071555">
    <property type="term" value="P:cell wall organization"/>
    <property type="evidence" value="ECO:0007669"/>
    <property type="project" value="UniProtKB-KW"/>
</dbReference>
<evidence type="ECO:0000256" key="11">
    <source>
        <dbReference type="ARBA" id="ARBA00022984"/>
    </source>
</evidence>
<keyword evidence="8 18" id="KW-0677">Repeat</keyword>
<feature type="domain" description="MobA-like NTP transferase" evidence="19">
    <location>
        <begin position="5"/>
        <end position="122"/>
    </location>
</feature>
<dbReference type="InterPro" id="IPR029044">
    <property type="entry name" value="Nucleotide-diphossugar_trans"/>
</dbReference>
<evidence type="ECO:0000256" key="6">
    <source>
        <dbReference type="ARBA" id="ARBA00022695"/>
    </source>
</evidence>
<dbReference type="EMBL" id="JACXLD010000001">
    <property type="protein sequence ID" value="MBD2857621.1"/>
    <property type="molecule type" value="Genomic_DNA"/>
</dbReference>
<feature type="binding site" evidence="18">
    <location>
        <position position="152"/>
    </location>
    <ligand>
        <name>UDP-N-acetyl-alpha-D-glucosamine</name>
        <dbReference type="ChEBI" id="CHEBI:57705"/>
    </ligand>
</feature>
<dbReference type="GO" id="GO:0000287">
    <property type="term" value="F:magnesium ion binding"/>
    <property type="evidence" value="ECO:0007669"/>
    <property type="project" value="UniProtKB-UniRule"/>
</dbReference>
<feature type="binding site" evidence="18">
    <location>
        <position position="438"/>
    </location>
    <ligand>
        <name>acetyl-CoA</name>
        <dbReference type="ChEBI" id="CHEBI:57288"/>
    </ligand>
</feature>
<dbReference type="NCBIfam" id="TIGR01173">
    <property type="entry name" value="glmU"/>
    <property type="match status" value="1"/>
</dbReference>
<feature type="binding site" evidence="18">
    <location>
        <position position="137"/>
    </location>
    <ligand>
        <name>UDP-N-acetyl-alpha-D-glucosamine</name>
        <dbReference type="ChEBI" id="CHEBI:57705"/>
    </ligand>
</feature>
<evidence type="ECO:0000256" key="15">
    <source>
        <dbReference type="ARBA" id="ARBA00048247"/>
    </source>
</evidence>
<feature type="domain" description="Mannose-1-phosphate guanyltransferase C-terminal" evidence="20">
    <location>
        <begin position="268"/>
        <end position="351"/>
    </location>
</feature>
<dbReference type="GO" id="GO:0008360">
    <property type="term" value="P:regulation of cell shape"/>
    <property type="evidence" value="ECO:0007669"/>
    <property type="project" value="UniProtKB-KW"/>
</dbReference>
<feature type="binding site" evidence="18">
    <location>
        <position position="22"/>
    </location>
    <ligand>
        <name>UDP-N-acetyl-alpha-D-glucosamine</name>
        <dbReference type="ChEBI" id="CHEBI:57705"/>
    </ligand>
</feature>
<evidence type="ECO:0000256" key="18">
    <source>
        <dbReference type="HAMAP-Rule" id="MF_01631"/>
    </source>
</evidence>
<feature type="active site" description="Proton acceptor" evidence="18">
    <location>
        <position position="361"/>
    </location>
</feature>
<dbReference type="EC" id="2.7.7.23" evidence="18"/>
<dbReference type="GO" id="GO:0016020">
    <property type="term" value="C:membrane"/>
    <property type="evidence" value="ECO:0007669"/>
    <property type="project" value="GOC"/>
</dbReference>
<dbReference type="PANTHER" id="PTHR43584:SF3">
    <property type="entry name" value="BIFUNCTIONAL PROTEIN GLMU"/>
    <property type="match status" value="1"/>
</dbReference>
<dbReference type="Pfam" id="PF25087">
    <property type="entry name" value="GMPPB_C"/>
    <property type="match status" value="1"/>
</dbReference>
<comment type="pathway">
    <text evidence="18">Nucleotide-sugar biosynthesis; UDP-N-acetyl-alpha-D-glucosamine biosynthesis; N-acetyl-alpha-D-glucosamine 1-phosphate from alpha-D-glucosamine 6-phosphate (route II): step 2/2.</text>
</comment>
<reference evidence="21" key="1">
    <citation type="submission" date="2020-09" db="EMBL/GenBank/DDBJ databases">
        <authorList>
            <person name="Yoon J.-W."/>
        </authorList>
    </citation>
    <scope>NUCLEOTIDE SEQUENCE</scope>
    <source>
        <strain evidence="21">KMU-158</strain>
    </source>
</reference>
<dbReference type="InterPro" id="IPR038009">
    <property type="entry name" value="GlmU_C_LbH"/>
</dbReference>
<feature type="binding site" evidence="18">
    <location>
        <begin position="78"/>
        <end position="79"/>
    </location>
    <ligand>
        <name>UDP-N-acetyl-alpha-D-glucosamine</name>
        <dbReference type="ChEBI" id="CHEBI:57705"/>
    </ligand>
</feature>
<dbReference type="GO" id="GO:0019134">
    <property type="term" value="F:glucosamine-1-phosphate N-acetyltransferase activity"/>
    <property type="evidence" value="ECO:0007669"/>
    <property type="project" value="UniProtKB-UniRule"/>
</dbReference>
<keyword evidence="10 18" id="KW-0133">Cell shape</keyword>
<dbReference type="InterPro" id="IPR018357">
    <property type="entry name" value="Hexapep_transf_CS"/>
</dbReference>
<name>A0A927C0Y0_9GAMM</name>
<dbReference type="GO" id="GO:0000902">
    <property type="term" value="P:cell morphogenesis"/>
    <property type="evidence" value="ECO:0007669"/>
    <property type="project" value="UniProtKB-UniRule"/>
</dbReference>
<keyword evidence="7 18" id="KW-0479">Metal-binding</keyword>
<accession>A0A927C0Y0</accession>
<dbReference type="Gene3D" id="3.90.550.10">
    <property type="entry name" value="Spore Coat Polysaccharide Biosynthesis Protein SpsA, Chain A"/>
    <property type="match status" value="1"/>
</dbReference>
<proteinExistence type="inferred from homology"/>
<dbReference type="InterPro" id="IPR001451">
    <property type="entry name" value="Hexapep"/>
</dbReference>
<gene>
    <name evidence="18 21" type="primary">glmU</name>
    <name evidence="21" type="ORF">IB286_01290</name>
</gene>
<feature type="binding site" evidence="18">
    <location>
        <begin position="384"/>
        <end position="385"/>
    </location>
    <ligand>
        <name>acetyl-CoA</name>
        <dbReference type="ChEBI" id="CHEBI:57288"/>
    </ligand>
</feature>
<dbReference type="SUPFAM" id="SSF53448">
    <property type="entry name" value="Nucleotide-diphospho-sugar transferases"/>
    <property type="match status" value="1"/>
</dbReference>
<feature type="binding site" evidence="18">
    <location>
        <position position="102"/>
    </location>
    <ligand>
        <name>Mg(2+)</name>
        <dbReference type="ChEBI" id="CHEBI:18420"/>
    </ligand>
</feature>
<dbReference type="GO" id="GO:0009245">
    <property type="term" value="P:lipid A biosynthetic process"/>
    <property type="evidence" value="ECO:0007669"/>
    <property type="project" value="UniProtKB-UniRule"/>
</dbReference>
<comment type="pathway">
    <text evidence="18">Nucleotide-sugar biosynthesis; UDP-N-acetyl-alpha-D-glucosamine biosynthesis; UDP-N-acetyl-alpha-D-glucosamine from N-acetyl-alpha-D-glucosamine 1-phosphate: step 1/1.</text>
</comment>
<feature type="binding site" evidence="18">
    <location>
        <position position="225"/>
    </location>
    <ligand>
        <name>Mg(2+)</name>
        <dbReference type="ChEBI" id="CHEBI:18420"/>
    </ligand>
</feature>
<dbReference type="PANTHER" id="PTHR43584">
    <property type="entry name" value="NUCLEOTIDYL TRANSFERASE"/>
    <property type="match status" value="1"/>
</dbReference>
<evidence type="ECO:0000256" key="4">
    <source>
        <dbReference type="ARBA" id="ARBA00022490"/>
    </source>
</evidence>
<dbReference type="CDD" id="cd03353">
    <property type="entry name" value="LbH_GlmU_C"/>
    <property type="match status" value="1"/>
</dbReference>
<dbReference type="GO" id="GO:0009252">
    <property type="term" value="P:peptidoglycan biosynthetic process"/>
    <property type="evidence" value="ECO:0007669"/>
    <property type="project" value="UniProtKB-UniRule"/>
</dbReference>
<comment type="subcellular location">
    <subcellularLocation>
        <location evidence="1 18">Cytoplasm</location>
    </subcellularLocation>
</comment>
<feature type="binding site" evidence="18">
    <location>
        <begin position="100"/>
        <end position="102"/>
    </location>
    <ligand>
        <name>UDP-N-acetyl-alpha-D-glucosamine</name>
        <dbReference type="ChEBI" id="CHEBI:57705"/>
    </ligand>
</feature>
<sequence length="455" mass="48452">MKLDVVILAAGKGTRMNSDLPKVLHRLANKPMLGWVVNAAESLAPENTHVVIGHGAEQVKSLFEGSKLSWVLQEHQRGTGHAVAQALPHIADDAVVLITYGDVPLVKAETLQAMVEQVDNQTMSLLTVNLPNPQGYGRIVRDAENAVIAIVEQKDASDAQREIKEVNTGIMAVSASLLKNCLPKLSSDNAQGEYYLTDIIAMAVEQGVAVKTLQPENLYEVEGVNNKLQLQKLERELQRVQAEKLLEAGVGLADAARLDIRGELKTGRDVFIDVNCVFEGDVVLGDGVHIGPNCVISDSRIAAGAVIKTNSVLENAVVGENCNIGPFARLRPGTVLAADARIGNFVETKNAQIGLGSKVNHLSYIGDAVIGEQANIGAGTITCNYDGVNKFKTEIGDRAFIGSNSSLVAPVVIGKDATVGAGSALTGNVEDGELAVARGRQRNISGWQRPEKKTR</sequence>
<dbReference type="CDD" id="cd02540">
    <property type="entry name" value="GT2_GlmU_N_bac"/>
    <property type="match status" value="1"/>
</dbReference>
<dbReference type="GO" id="GO:0003977">
    <property type="term" value="F:UDP-N-acetylglucosamine diphosphorylase activity"/>
    <property type="evidence" value="ECO:0007669"/>
    <property type="project" value="UniProtKB-UniRule"/>
</dbReference>
<evidence type="ECO:0000256" key="3">
    <source>
        <dbReference type="ARBA" id="ARBA00007947"/>
    </source>
</evidence>
<dbReference type="PROSITE" id="PS00101">
    <property type="entry name" value="HEXAPEP_TRANSFERASES"/>
    <property type="match status" value="1"/>
</dbReference>
<feature type="binding site" evidence="18">
    <location>
        <begin position="8"/>
        <end position="11"/>
    </location>
    <ligand>
        <name>UDP-N-acetyl-alpha-D-glucosamine</name>
        <dbReference type="ChEBI" id="CHEBI:57705"/>
    </ligand>
</feature>
<evidence type="ECO:0000256" key="14">
    <source>
        <dbReference type="ARBA" id="ARBA00023316"/>
    </source>
</evidence>
<feature type="binding site" evidence="18">
    <location>
        <position position="349"/>
    </location>
    <ligand>
        <name>UDP-N-acetyl-alpha-D-glucosamine</name>
        <dbReference type="ChEBI" id="CHEBI:57705"/>
    </ligand>
</feature>
<dbReference type="InterPro" id="IPR025877">
    <property type="entry name" value="MobA-like_NTP_Trfase"/>
</dbReference>